<dbReference type="CTD" id="36375841"/>
<feature type="region of interest" description="Disordered" evidence="1">
    <location>
        <begin position="456"/>
        <end position="528"/>
    </location>
</feature>
<feature type="region of interest" description="Disordered" evidence="1">
    <location>
        <begin position="354"/>
        <end position="383"/>
    </location>
</feature>
<feature type="compositionally biased region" description="Basic and acidic residues" evidence="1">
    <location>
        <begin position="505"/>
        <end position="523"/>
    </location>
</feature>
<evidence type="ECO:0000256" key="1">
    <source>
        <dbReference type="SAM" id="MobiDB-lite"/>
    </source>
</evidence>
<dbReference type="InterPro" id="IPR028364">
    <property type="entry name" value="Ribosomal_uL1/biogenesis"/>
</dbReference>
<feature type="compositionally biased region" description="Basic and acidic residues" evidence="1">
    <location>
        <begin position="364"/>
        <end position="383"/>
    </location>
</feature>
<dbReference type="WormBase" id="SRAE_1000173700">
    <property type="protein sequence ID" value="SRP02387"/>
    <property type="gene ID" value="WBGene00258346"/>
</dbReference>
<accession>A0A090L191</accession>
<dbReference type="EMBL" id="LN609528">
    <property type="protein sequence ID" value="CEF63476.1"/>
    <property type="molecule type" value="Genomic_DNA"/>
</dbReference>
<dbReference type="OrthoDB" id="10251727at2759"/>
<dbReference type="WBParaSite" id="SRAE_1000173700.1">
    <property type="protein sequence ID" value="SRAE_1000173700.1"/>
    <property type="gene ID" value="WBGene00258346"/>
</dbReference>
<name>A0A090L191_STRRB</name>
<evidence type="ECO:0000313" key="4">
    <source>
        <dbReference type="WBParaSite" id="SRAE_1000173700.1"/>
    </source>
</evidence>
<dbReference type="GO" id="GO:0005840">
    <property type="term" value="C:ribosome"/>
    <property type="evidence" value="ECO:0007669"/>
    <property type="project" value="UniProtKB-KW"/>
</dbReference>
<evidence type="ECO:0000313" key="3">
    <source>
        <dbReference type="Proteomes" id="UP000035682"/>
    </source>
</evidence>
<dbReference type="SUPFAM" id="SSF56808">
    <property type="entry name" value="Ribosomal protein L1"/>
    <property type="match status" value="1"/>
</dbReference>
<keyword evidence="2" id="KW-0689">Ribosomal protein</keyword>
<dbReference type="Proteomes" id="UP000035682">
    <property type="component" value="Unplaced"/>
</dbReference>
<dbReference type="OMA" id="RTGTCCI"/>
<feature type="region of interest" description="Disordered" evidence="1">
    <location>
        <begin position="1"/>
        <end position="33"/>
    </location>
</feature>
<dbReference type="RefSeq" id="XP_024502678.1">
    <property type="nucleotide sequence ID" value="XM_024648729.1"/>
</dbReference>
<dbReference type="InterPro" id="IPR023674">
    <property type="entry name" value="Ribosomal_uL1-like"/>
</dbReference>
<dbReference type="Pfam" id="PF00687">
    <property type="entry name" value="Ribosomal_L1"/>
    <property type="match status" value="1"/>
</dbReference>
<dbReference type="STRING" id="34506.A0A090L191"/>
<keyword evidence="2" id="KW-0687">Ribonucleoprotein</keyword>
<organism evidence="2">
    <name type="scientific">Strongyloides ratti</name>
    <name type="common">Parasitic roundworm</name>
    <dbReference type="NCBI Taxonomy" id="34506"/>
    <lineage>
        <taxon>Eukaryota</taxon>
        <taxon>Metazoa</taxon>
        <taxon>Ecdysozoa</taxon>
        <taxon>Nematoda</taxon>
        <taxon>Chromadorea</taxon>
        <taxon>Rhabditida</taxon>
        <taxon>Tylenchina</taxon>
        <taxon>Panagrolaimomorpha</taxon>
        <taxon>Strongyloidoidea</taxon>
        <taxon>Strongyloididae</taxon>
        <taxon>Strongyloides</taxon>
    </lineage>
</organism>
<reference evidence="2 3" key="1">
    <citation type="submission" date="2014-09" db="EMBL/GenBank/DDBJ databases">
        <authorList>
            <person name="Martin A.A."/>
        </authorList>
    </citation>
    <scope>NUCLEOTIDE SEQUENCE</scope>
    <source>
        <strain evidence="3">ED321</strain>
        <strain evidence="2">ED321 Heterogonic</strain>
    </source>
</reference>
<evidence type="ECO:0000313" key="5">
    <source>
        <dbReference type="WormBase" id="SRAE_1000173700"/>
    </source>
</evidence>
<sequence length="566" mass="62846">MGKKSPAKSISLSKKAKEVPKNGVNKQTAKVTTKKISNNDEKISCLENKDTIFDTIVEKVEDAVKCQKEYASKLSKNSLFPDVDNALSLTFTLKRLAPGHQSSTKFVDLPFPERSFENTSVCLILPDIAKTKEVNTNADTEIESREWAEVLEEKFGIDKSFYSKIYTLRQLRREVKGYEAIKSFSRTYDVYMSASNIFKSTISHLGKNFLKANKTLYPLCLKSHPKERIENAVKKVAVRINPSKLNMLSKIGNTSQKENELVKNAEVVLKAFIDNVPGGLENIRCIYLGNVGGVVSLPVYVSAGNPDSVKIPKPKHLIDTEAEVVDEVSTIVNDNIVVGVTKSGKINFRNATTKELLGKKRKNPKPEEKDANPPKITKKDNVVSLEKDKDAIPDTLTKKKEVKVVNKKAKEESSLKVATTTQKKAQNGIKIASVKSIDVDMSNDKVINKKINTVVTDKKEKSDIKTQQTPKNKKVVEKKNTNNSKVVNGKRELTPPTLRLSARQKAKEASKSKIEQVKPKVDTPFKPIPKAPKVFVAETSNGKSAVTKKVNVVSKKKTNGTVKKNK</sequence>
<keyword evidence="3" id="KW-1185">Reference proteome</keyword>
<protein>
    <submittedName>
        <fullName evidence="2">Ribosomal protein L1 family and Ribosomal protein L1, 2-layer alpha/beta-sandwich domain and Ribosomal protein L1-like domain-containing protein</fullName>
    </submittedName>
</protein>
<dbReference type="GeneID" id="36375841"/>
<gene>
    <name evidence="2 4 5" type="ORF">SRAE_1000173700</name>
</gene>
<dbReference type="AlphaFoldDB" id="A0A090L191"/>
<proteinExistence type="predicted"/>
<evidence type="ECO:0000313" key="2">
    <source>
        <dbReference type="EMBL" id="CEF63476.1"/>
    </source>
</evidence>
<reference evidence="4" key="2">
    <citation type="submission" date="2020-12" db="UniProtKB">
        <authorList>
            <consortium name="WormBaseParasite"/>
        </authorList>
    </citation>
    <scope>IDENTIFICATION</scope>
</reference>
<feature type="compositionally biased region" description="Polar residues" evidence="1">
    <location>
        <begin position="24"/>
        <end position="33"/>
    </location>
</feature>